<protein>
    <submittedName>
        <fullName evidence="1">3-methyladenine DNA glycosylase AlkC</fullName>
    </submittedName>
</protein>
<sequence>MAEELRLKYNQTFLEEFVKAIQSHYSDFVSESFYQAVLQDDWDDLALMDRFKRMADATYHTLDLPYADVVDLLIKLNSTCQGFDYLFLNDIIWKYGLEDLDHSFRGMAVLTTGSSSEFAIRYFLNHNFDASFAFLKELSLSDNEHHRRLASEGTRLRLPWGQAVPDLKIHRSEIFELLERLKADPSLYVRKSVANNLNDLTRFYPDEVIDHLKTWKNQDPKTDWIIKTALRTLIKTGYPPALAFMGYTQDFEIKQAQLALDSLEVHDGDTSQISYAVRIHSPVPSKFRLSLAFGFQKANGQIGEKIFYLKDTDFVNDVTISGQKDYRWKDLSTRRHYSGKHYIRLLLNHIEIKKVDFSLNKDH</sequence>
<keyword evidence="2" id="KW-1185">Reference proteome</keyword>
<organism evidence="1 2">
    <name type="scientific">Streptococcus porcorum</name>
    <dbReference type="NCBI Taxonomy" id="701526"/>
    <lineage>
        <taxon>Bacteria</taxon>
        <taxon>Bacillati</taxon>
        <taxon>Bacillota</taxon>
        <taxon>Bacilli</taxon>
        <taxon>Lactobacillales</taxon>
        <taxon>Streptococcaceae</taxon>
        <taxon>Streptococcus</taxon>
    </lineage>
</organism>
<dbReference type="RefSeq" id="WP_354367425.1">
    <property type="nucleotide sequence ID" value="NZ_JBEPLN010000003.1"/>
</dbReference>
<accession>A0ABV2JD41</accession>
<dbReference type="InterPro" id="IPR016024">
    <property type="entry name" value="ARM-type_fold"/>
</dbReference>
<evidence type="ECO:0000313" key="2">
    <source>
        <dbReference type="Proteomes" id="UP001549037"/>
    </source>
</evidence>
<dbReference type="Pfam" id="PF08713">
    <property type="entry name" value="DNA_alkylation"/>
    <property type="match status" value="1"/>
</dbReference>
<dbReference type="EMBL" id="JBEPLN010000003">
    <property type="protein sequence ID" value="MET3633668.1"/>
    <property type="molecule type" value="Genomic_DNA"/>
</dbReference>
<dbReference type="Proteomes" id="UP001549037">
    <property type="component" value="Unassembled WGS sequence"/>
</dbReference>
<comment type="caution">
    <text evidence="1">The sequence shown here is derived from an EMBL/GenBank/DDBJ whole genome shotgun (WGS) entry which is preliminary data.</text>
</comment>
<gene>
    <name evidence="1" type="ORF">ABID28_000301</name>
</gene>
<dbReference type="SUPFAM" id="SSF48371">
    <property type="entry name" value="ARM repeat"/>
    <property type="match status" value="1"/>
</dbReference>
<dbReference type="Gene3D" id="1.25.40.290">
    <property type="entry name" value="ARM repeat domains"/>
    <property type="match status" value="1"/>
</dbReference>
<dbReference type="InterPro" id="IPR014825">
    <property type="entry name" value="DNA_alkylation"/>
</dbReference>
<name>A0ABV2JD41_9STRE</name>
<evidence type="ECO:0000313" key="1">
    <source>
        <dbReference type="EMBL" id="MET3633668.1"/>
    </source>
</evidence>
<proteinExistence type="predicted"/>
<reference evidence="1 2" key="1">
    <citation type="submission" date="2024-06" db="EMBL/GenBank/DDBJ databases">
        <title>Genomic Encyclopedia of Type Strains, Phase IV (KMG-IV): sequencing the most valuable type-strain genomes for metagenomic binning, comparative biology and taxonomic classification.</title>
        <authorList>
            <person name="Goeker M."/>
        </authorList>
    </citation>
    <scope>NUCLEOTIDE SEQUENCE [LARGE SCALE GENOMIC DNA]</scope>
    <source>
        <strain evidence="1 2">DSM 28302</strain>
    </source>
</reference>